<comment type="caution">
    <text evidence="8">The sequence shown here is derived from an EMBL/GenBank/DDBJ whole genome shotgun (WGS) entry which is preliminary data.</text>
</comment>
<protein>
    <submittedName>
        <fullName evidence="8">RDD family protein</fullName>
    </submittedName>
</protein>
<dbReference type="InterPro" id="IPR010432">
    <property type="entry name" value="RDD"/>
</dbReference>
<dbReference type="PANTHER" id="PTHR36115">
    <property type="entry name" value="PROLINE-RICH ANTIGEN HOMOLOG-RELATED"/>
    <property type="match status" value="1"/>
</dbReference>
<evidence type="ECO:0000256" key="1">
    <source>
        <dbReference type="ARBA" id="ARBA00004651"/>
    </source>
</evidence>
<accession>A0ABT0TWI6</accession>
<evidence type="ECO:0000313" key="9">
    <source>
        <dbReference type="Proteomes" id="UP001057522"/>
    </source>
</evidence>
<evidence type="ECO:0000256" key="5">
    <source>
        <dbReference type="ARBA" id="ARBA00023136"/>
    </source>
</evidence>
<feature type="transmembrane region" description="Helical" evidence="6">
    <location>
        <begin position="108"/>
        <end position="136"/>
    </location>
</feature>
<evidence type="ECO:0000259" key="7">
    <source>
        <dbReference type="Pfam" id="PF06271"/>
    </source>
</evidence>
<keyword evidence="5 6" id="KW-0472">Membrane</keyword>
<keyword evidence="9" id="KW-1185">Reference proteome</keyword>
<evidence type="ECO:0000256" key="3">
    <source>
        <dbReference type="ARBA" id="ARBA00022692"/>
    </source>
</evidence>
<reference evidence="8" key="1">
    <citation type="submission" date="2022-06" db="EMBL/GenBank/DDBJ databases">
        <title>Helicobacter colisuis sp. nov.</title>
        <authorList>
            <person name="Papic B."/>
            <person name="Gruntar I."/>
        </authorList>
    </citation>
    <scope>NUCLEOTIDE SEQUENCE</scope>
    <source>
        <strain evidence="8">11154-15</strain>
    </source>
</reference>
<evidence type="ECO:0000256" key="4">
    <source>
        <dbReference type="ARBA" id="ARBA00022989"/>
    </source>
</evidence>
<feature type="domain" description="RDD" evidence="7">
    <location>
        <begin position="27"/>
        <end position="148"/>
    </location>
</feature>
<dbReference type="Proteomes" id="UP001057522">
    <property type="component" value="Unassembled WGS sequence"/>
</dbReference>
<dbReference type="Pfam" id="PF06271">
    <property type="entry name" value="RDD"/>
    <property type="match status" value="1"/>
</dbReference>
<keyword evidence="4 6" id="KW-1133">Transmembrane helix</keyword>
<feature type="transmembrane region" description="Helical" evidence="6">
    <location>
        <begin position="68"/>
        <end position="87"/>
    </location>
</feature>
<organism evidence="8 9">
    <name type="scientific">Helicobacter colisuis</name>
    <dbReference type="NCBI Taxonomy" id="2949739"/>
    <lineage>
        <taxon>Bacteria</taxon>
        <taxon>Pseudomonadati</taxon>
        <taxon>Campylobacterota</taxon>
        <taxon>Epsilonproteobacteria</taxon>
        <taxon>Campylobacterales</taxon>
        <taxon>Helicobacteraceae</taxon>
        <taxon>Helicobacter</taxon>
    </lineage>
</organism>
<evidence type="ECO:0000313" key="8">
    <source>
        <dbReference type="EMBL" id="MCL9819868.1"/>
    </source>
</evidence>
<keyword evidence="3 6" id="KW-0812">Transmembrane</keyword>
<evidence type="ECO:0000256" key="2">
    <source>
        <dbReference type="ARBA" id="ARBA00022475"/>
    </source>
</evidence>
<evidence type="ECO:0000256" key="6">
    <source>
        <dbReference type="SAM" id="Phobius"/>
    </source>
</evidence>
<comment type="subcellular location">
    <subcellularLocation>
        <location evidence="1">Cell membrane</location>
        <topology evidence="1">Multi-pass membrane protein</topology>
    </subcellularLocation>
</comment>
<proteinExistence type="predicted"/>
<feature type="transmembrane region" description="Helical" evidence="6">
    <location>
        <begin position="42"/>
        <end position="62"/>
    </location>
</feature>
<keyword evidence="2" id="KW-1003">Cell membrane</keyword>
<dbReference type="EMBL" id="JAMOKX010000005">
    <property type="protein sequence ID" value="MCL9819868.1"/>
    <property type="molecule type" value="Genomic_DNA"/>
</dbReference>
<dbReference type="RefSeq" id="WP_250604699.1">
    <property type="nucleotide sequence ID" value="NZ_JAMOKX010000005.1"/>
</dbReference>
<gene>
    <name evidence="8" type="ORF">NCR95_06800</name>
</gene>
<name>A0ABT0TWI6_9HELI</name>
<sequence length="156" mass="18162">MSKRWRKIKKQNTPKNISLPLQEDSNYATFWERGKAQVIDTFMIYLPLLYFLTYVVIGSAQGFRDSNWGPFVAVLIYGLIVALLMALKGQTPGKKAYDLWVRRENNQPITFLFALLRFFLFLISGVTIIGILMPLWRKDKSTLHDLLLKTRVFKKS</sequence>
<dbReference type="InterPro" id="IPR051791">
    <property type="entry name" value="Pra-immunoreactive"/>
</dbReference>